<accession>A0A3Q7IV94</accession>
<protein>
    <submittedName>
        <fullName evidence="2">Uncharacterized protein</fullName>
    </submittedName>
</protein>
<evidence type="ECO:0000313" key="3">
    <source>
        <dbReference type="Proteomes" id="UP000004994"/>
    </source>
</evidence>
<organism evidence="2">
    <name type="scientific">Solanum lycopersicum</name>
    <name type="common">Tomato</name>
    <name type="synonym">Lycopersicon esculentum</name>
    <dbReference type="NCBI Taxonomy" id="4081"/>
    <lineage>
        <taxon>Eukaryota</taxon>
        <taxon>Viridiplantae</taxon>
        <taxon>Streptophyta</taxon>
        <taxon>Embryophyta</taxon>
        <taxon>Tracheophyta</taxon>
        <taxon>Spermatophyta</taxon>
        <taxon>Magnoliopsida</taxon>
        <taxon>eudicotyledons</taxon>
        <taxon>Gunneridae</taxon>
        <taxon>Pentapetalae</taxon>
        <taxon>asterids</taxon>
        <taxon>lamiids</taxon>
        <taxon>Solanales</taxon>
        <taxon>Solanaceae</taxon>
        <taxon>Solanoideae</taxon>
        <taxon>Solaneae</taxon>
        <taxon>Solanum</taxon>
        <taxon>Solanum subgen. Lycopersicon</taxon>
    </lineage>
</organism>
<dbReference type="AlphaFoldDB" id="A0A3Q7IV94"/>
<evidence type="ECO:0000313" key="2">
    <source>
        <dbReference type="EnsemblPlants" id="Solyc11g032110.1.1.1"/>
    </source>
</evidence>
<name>A0A3Q7IV94_SOLLC</name>
<reference evidence="2" key="2">
    <citation type="submission" date="2019-01" db="UniProtKB">
        <authorList>
            <consortium name="EnsemblPlants"/>
        </authorList>
    </citation>
    <scope>IDENTIFICATION</scope>
    <source>
        <strain evidence="2">cv. Heinz 1706</strain>
    </source>
</reference>
<feature type="region of interest" description="Disordered" evidence="1">
    <location>
        <begin position="1"/>
        <end position="30"/>
    </location>
</feature>
<proteinExistence type="predicted"/>
<feature type="compositionally biased region" description="Pro residues" evidence="1">
    <location>
        <begin position="19"/>
        <end position="30"/>
    </location>
</feature>
<feature type="compositionally biased region" description="Low complexity" evidence="1">
    <location>
        <begin position="1"/>
        <end position="13"/>
    </location>
</feature>
<sequence>MGPLLSPSPLLRLARQRTPPSPSSSPFTVVPPLPVETAAALSSCHLHQRMGPAQYDPTVSLPRAAKTLSSPRRSR</sequence>
<dbReference type="PaxDb" id="4081-Solyc11g032110.1.1"/>
<dbReference type="InParanoid" id="A0A3Q7IV94"/>
<dbReference type="Gramene" id="Solyc11g032110.1.1">
    <property type="protein sequence ID" value="Solyc11g032110.1.1.1"/>
    <property type="gene ID" value="Solyc11g032110.1"/>
</dbReference>
<evidence type="ECO:0000256" key="1">
    <source>
        <dbReference type="SAM" id="MobiDB-lite"/>
    </source>
</evidence>
<reference evidence="2" key="1">
    <citation type="journal article" date="2012" name="Nature">
        <title>The tomato genome sequence provides insights into fleshy fruit evolution.</title>
        <authorList>
            <consortium name="Tomato Genome Consortium"/>
        </authorList>
    </citation>
    <scope>NUCLEOTIDE SEQUENCE [LARGE SCALE GENOMIC DNA]</scope>
    <source>
        <strain evidence="2">cv. Heinz 1706</strain>
    </source>
</reference>
<keyword evidence="3" id="KW-1185">Reference proteome</keyword>
<dbReference type="EnsemblPlants" id="Solyc11g032110.1.1">
    <property type="protein sequence ID" value="Solyc11g032110.1.1.1"/>
    <property type="gene ID" value="Solyc11g032110.1"/>
</dbReference>
<feature type="region of interest" description="Disordered" evidence="1">
    <location>
        <begin position="49"/>
        <end position="75"/>
    </location>
</feature>
<dbReference type="Proteomes" id="UP000004994">
    <property type="component" value="Chromosome 11"/>
</dbReference>